<comment type="caution">
    <text evidence="6">The sequence shown here is derived from an EMBL/GenBank/DDBJ whole genome shotgun (WGS) entry which is preliminary data.</text>
</comment>
<dbReference type="PROSITE" id="PS00678">
    <property type="entry name" value="WD_REPEATS_1"/>
    <property type="match status" value="1"/>
</dbReference>
<reference evidence="6 7" key="1">
    <citation type="journal article" date="2023" name="Commun. Biol.">
        <title>Genome analysis of Parmales, the sister group of diatoms, reveals the evolutionary specialization of diatoms from phago-mixotrophs to photoautotrophs.</title>
        <authorList>
            <person name="Ban H."/>
            <person name="Sato S."/>
            <person name="Yoshikawa S."/>
            <person name="Yamada K."/>
            <person name="Nakamura Y."/>
            <person name="Ichinomiya M."/>
            <person name="Sato N."/>
            <person name="Blanc-Mathieu R."/>
            <person name="Endo H."/>
            <person name="Kuwata A."/>
            <person name="Ogata H."/>
        </authorList>
    </citation>
    <scope>NUCLEOTIDE SEQUENCE [LARGE SCALE GENOMIC DNA]</scope>
</reference>
<evidence type="ECO:0000313" key="7">
    <source>
        <dbReference type="Proteomes" id="UP001165060"/>
    </source>
</evidence>
<dbReference type="InterPro" id="IPR015943">
    <property type="entry name" value="WD40/YVTN_repeat-like_dom_sf"/>
</dbReference>
<feature type="repeat" description="WD" evidence="3">
    <location>
        <begin position="424"/>
        <end position="457"/>
    </location>
</feature>
<evidence type="ECO:0000256" key="4">
    <source>
        <dbReference type="SAM" id="MobiDB-lite"/>
    </source>
</evidence>
<evidence type="ECO:0000256" key="3">
    <source>
        <dbReference type="PROSITE-ProRule" id="PRU00221"/>
    </source>
</evidence>
<feature type="compositionally biased region" description="Low complexity" evidence="4">
    <location>
        <begin position="803"/>
        <end position="812"/>
    </location>
</feature>
<dbReference type="InterPro" id="IPR019775">
    <property type="entry name" value="WD40_repeat_CS"/>
</dbReference>
<dbReference type="PROSITE" id="PS50082">
    <property type="entry name" value="WD_REPEATS_2"/>
    <property type="match status" value="2"/>
</dbReference>
<feature type="domain" description="WDR90/POC16 second beta-propeller" evidence="5">
    <location>
        <begin position="351"/>
        <end position="516"/>
    </location>
</feature>
<evidence type="ECO:0000256" key="2">
    <source>
        <dbReference type="ARBA" id="ARBA00022737"/>
    </source>
</evidence>
<feature type="compositionally biased region" description="Acidic residues" evidence="4">
    <location>
        <begin position="673"/>
        <end position="690"/>
    </location>
</feature>
<dbReference type="PANTHER" id="PTHR13720:SF24">
    <property type="entry name" value="WD REPEAT-CONTAINING PROTEIN 90"/>
    <property type="match status" value="1"/>
</dbReference>
<evidence type="ECO:0000259" key="5">
    <source>
        <dbReference type="Pfam" id="PF23393"/>
    </source>
</evidence>
<dbReference type="SMART" id="SM00320">
    <property type="entry name" value="WD40"/>
    <property type="match status" value="12"/>
</dbReference>
<dbReference type="PANTHER" id="PTHR13720">
    <property type="entry name" value="WD-40 REPEAT PROTEIN"/>
    <property type="match status" value="1"/>
</dbReference>
<dbReference type="InterPro" id="IPR001680">
    <property type="entry name" value="WD40_rpt"/>
</dbReference>
<feature type="compositionally biased region" description="Basic and acidic residues" evidence="4">
    <location>
        <begin position="691"/>
        <end position="702"/>
    </location>
</feature>
<gene>
    <name evidence="6" type="ORF">TeGR_g14789</name>
</gene>
<feature type="compositionally biased region" description="Low complexity" evidence="4">
    <location>
        <begin position="1526"/>
        <end position="1536"/>
    </location>
</feature>
<dbReference type="EMBL" id="BRYB01005090">
    <property type="protein sequence ID" value="GMI20364.1"/>
    <property type="molecule type" value="Genomic_DNA"/>
</dbReference>
<feature type="region of interest" description="Disordered" evidence="4">
    <location>
        <begin position="670"/>
        <end position="713"/>
    </location>
</feature>
<protein>
    <recommendedName>
        <fullName evidence="5">WDR90/POC16 second beta-propeller domain-containing protein</fullName>
    </recommendedName>
</protein>
<dbReference type="Gene3D" id="2.130.10.10">
    <property type="entry name" value="YVTN repeat-like/Quinoprotein amine dehydrogenase"/>
    <property type="match status" value="5"/>
</dbReference>
<feature type="region of interest" description="Disordered" evidence="4">
    <location>
        <begin position="1514"/>
        <end position="1536"/>
    </location>
</feature>
<sequence length="1536" mass="162031">ILGVGPVTSLSFARADKALFYPVNNAIVAQSTGAAEGAPLAQSFLLCPDVVSVLSRSPDETLLAATTPTSLRLYELAADAAPRLVATHALVAPDKSKSENGKETAHPPPVSVSFSSASDHVAVVHYDPQRRLCITVLEVPARDPPVAGVLKSLPVLARQTSDFPIAACKFSPYEPLKLVTCGPENVRFWRTKAGHLPACPAILNEFARGADFTDVAFESSYGMLDDASSPRLVFASTSLGTLLQISYRTRNVLCVLRLHSEPILSLCVNEGYCVTGCAEGILRLWPLDFADYLLEARHEDAVTSVALSLDGLTLLVGTERGTIGKLDVVTQKYTTVARSHTGRILRAARDPASLSAATIGEDLTVRVWDLTTGQQTKEFLSPHDSPTSLCYPPGDEPATSLCVGFQSGFVRVFSLPTISTLFELEQHTGPVLSLLYGPTGETLYSAATDGHISVFDVTQDYLPVKTVACDVPATCVKLRLDPTGQFLAAPGPEEHVVTVYDAKALTIVKKLASSASNKAPVTDLFFSSPTSVSVFSANKVSHFSSVTDKKANAKVPVDTLPFAGPPAAVALDLPGKRFACCPPGGNGTGVFVFSLPGAGAVGRNLKETRKCAGQWGEVTTLAFTGGELLGADDTGALYVWDISKPQAAKSEEPKVEQGEDPKASIKALAAGPEEIEEEEEELGGGEEEEKQGEKQQEEKKQEEDDPLPELPPDQVMQLVVNEMLTRTWISPDTAAAMSDPSCPQRAVLVGAIQAFLLNQDFEELLDTFLIASRHVEGAPESDEEEETGTRPKLLDESVGDHNTSQTQASPATSSPLALSKVLGISPSSDLTWVPAAGLLAYSTGNTVVLEDLEQVTQAFAYHASGASINSIAVSDDNQFLATGATPSEECLQIWSTTSAPATSGLYDLFSLPMLDSAGIASLCFTLDDSLLVAISLPTTDSVQKLLIWDFLTESSVARVYELTSATSCLASLASSPANPSTHFATGGDSGLYLWSIDSTRSYNDGTPRKLSARFEERGEAEGGDLPESRLVELGLKEGEAVTAVCQHSSEADVVFAGTSDSAVYMYDMAQDRVLMRFENTSTPFRIGSMQHKSSGLFVEAGGVVSHWSGEMGGGEAPLNVVQVEGGVRRMQWDDEGAEGVVTTSLGAVKYLSLPDIPGAPLGDEISLIRPSRADVLAFSPDNKFIATASSSSGLALLEAGTMKTVTSCPATARPSAVATSVAFGSTSVEGSFLFAAAFSDWTVQVVRVLPSAPLHPSTFSFTLPREPVGGKVHVGFVDHDNYIVTADSAGELVLWPVVIGDEGGEGDGVVVRSDCFDLLKAEKEEGGGGWAGGRRANWEWTSLDVHRDDSTTWCTTKLVGGENGQLYVFQQGVNSHIVSVTDTFSKEESPVSNPVSFAAKFSLGRTGGMVVALGQEESSVLMVYDMLDESGPQAVEIAQLESLIVGVALGKGDSDVCACLLGDGRVMLLTESKVEPIGFVEGAGLRGVDVGEGATVVVGGGRGEGGVFLHAVRGARGGEGGEEESSSSCSSEGEDE</sequence>
<dbReference type="Pfam" id="PF23393">
    <property type="entry name" value="Beta-prop_WDR90_POC16_2nd"/>
    <property type="match status" value="1"/>
</dbReference>
<evidence type="ECO:0000256" key="1">
    <source>
        <dbReference type="ARBA" id="ARBA00022574"/>
    </source>
</evidence>
<feature type="non-terminal residue" evidence="6">
    <location>
        <position position="1"/>
    </location>
</feature>
<feature type="compositionally biased region" description="Basic and acidic residues" evidence="4">
    <location>
        <begin position="787"/>
        <end position="799"/>
    </location>
</feature>
<dbReference type="SUPFAM" id="SSF101908">
    <property type="entry name" value="Putative isomerase YbhE"/>
    <property type="match status" value="1"/>
</dbReference>
<feature type="region of interest" description="Disordered" evidence="4">
    <location>
        <begin position="776"/>
        <end position="812"/>
    </location>
</feature>
<name>A0ABQ6M6A9_9STRA</name>
<dbReference type="InterPro" id="IPR050630">
    <property type="entry name" value="WD_repeat_EMAP"/>
</dbReference>
<keyword evidence="1 3" id="KW-0853">WD repeat</keyword>
<dbReference type="PROSITE" id="PS50294">
    <property type="entry name" value="WD_REPEATS_REGION"/>
    <property type="match status" value="1"/>
</dbReference>
<keyword evidence="2" id="KW-0677">Repeat</keyword>
<dbReference type="Proteomes" id="UP001165060">
    <property type="component" value="Unassembled WGS sequence"/>
</dbReference>
<organism evidence="6 7">
    <name type="scientific">Tetraparma gracilis</name>
    <dbReference type="NCBI Taxonomy" id="2962635"/>
    <lineage>
        <taxon>Eukaryota</taxon>
        <taxon>Sar</taxon>
        <taxon>Stramenopiles</taxon>
        <taxon>Ochrophyta</taxon>
        <taxon>Bolidophyceae</taxon>
        <taxon>Parmales</taxon>
        <taxon>Triparmaceae</taxon>
        <taxon>Tetraparma</taxon>
    </lineage>
</organism>
<feature type="repeat" description="WD" evidence="3">
    <location>
        <begin position="337"/>
        <end position="378"/>
    </location>
</feature>
<keyword evidence="7" id="KW-1185">Reference proteome</keyword>
<dbReference type="SUPFAM" id="SSF50978">
    <property type="entry name" value="WD40 repeat-like"/>
    <property type="match status" value="2"/>
</dbReference>
<dbReference type="InterPro" id="IPR036322">
    <property type="entry name" value="WD40_repeat_dom_sf"/>
</dbReference>
<dbReference type="Pfam" id="PF00400">
    <property type="entry name" value="WD40"/>
    <property type="match status" value="1"/>
</dbReference>
<dbReference type="InterPro" id="IPR055441">
    <property type="entry name" value="Beta-prop_WDR90_POC16_2nd"/>
</dbReference>
<accession>A0ABQ6M6A9</accession>
<proteinExistence type="predicted"/>
<evidence type="ECO:0000313" key="6">
    <source>
        <dbReference type="EMBL" id="GMI20364.1"/>
    </source>
</evidence>